<organism evidence="4 5">
    <name type="scientific">Lentinula detonsa</name>
    <dbReference type="NCBI Taxonomy" id="2804962"/>
    <lineage>
        <taxon>Eukaryota</taxon>
        <taxon>Fungi</taxon>
        <taxon>Dikarya</taxon>
        <taxon>Basidiomycota</taxon>
        <taxon>Agaricomycotina</taxon>
        <taxon>Agaricomycetes</taxon>
        <taxon>Agaricomycetidae</taxon>
        <taxon>Agaricales</taxon>
        <taxon>Marasmiineae</taxon>
        <taxon>Omphalotaceae</taxon>
        <taxon>Lentinula</taxon>
    </lineage>
</organism>
<proteinExistence type="predicted"/>
<feature type="domain" description="C2H2-type" evidence="3">
    <location>
        <begin position="23"/>
        <end position="57"/>
    </location>
</feature>
<dbReference type="EMBL" id="MU802159">
    <property type="protein sequence ID" value="KAJ3980770.1"/>
    <property type="molecule type" value="Genomic_DNA"/>
</dbReference>
<dbReference type="InterPro" id="IPR013087">
    <property type="entry name" value="Znf_C2H2_type"/>
</dbReference>
<dbReference type="Pfam" id="PF18759">
    <property type="entry name" value="Plavaka"/>
    <property type="match status" value="1"/>
</dbReference>
<gene>
    <name evidence="4" type="ORF">F5890DRAFT_1418942</name>
</gene>
<reference evidence="4" key="1">
    <citation type="submission" date="2022-08" db="EMBL/GenBank/DDBJ databases">
        <authorList>
            <consortium name="DOE Joint Genome Institute"/>
            <person name="Min B."/>
            <person name="Riley R."/>
            <person name="Sierra-Patev S."/>
            <person name="Naranjo-Ortiz M."/>
            <person name="Looney B."/>
            <person name="Konkel Z."/>
            <person name="Slot J.C."/>
            <person name="Sakamoto Y."/>
            <person name="Steenwyk J.L."/>
            <person name="Rokas A."/>
            <person name="Carro J."/>
            <person name="Camarero S."/>
            <person name="Ferreira P."/>
            <person name="Molpeceres G."/>
            <person name="Ruiz-Duenas F.J."/>
            <person name="Serrano A."/>
            <person name="Henrissat B."/>
            <person name="Drula E."/>
            <person name="Hughes K.W."/>
            <person name="Mata J.L."/>
            <person name="Ishikawa N.K."/>
            <person name="Vargas-Isla R."/>
            <person name="Ushijima S."/>
            <person name="Smith C.A."/>
            <person name="Ahrendt S."/>
            <person name="Andreopoulos W."/>
            <person name="He G."/>
            <person name="Labutti K."/>
            <person name="Lipzen A."/>
            <person name="Ng V."/>
            <person name="Sandor L."/>
            <person name="Barry K."/>
            <person name="Martinez A.T."/>
            <person name="Xiao Y."/>
            <person name="Gibbons J.G."/>
            <person name="Terashima K."/>
            <person name="Hibbett D.S."/>
            <person name="Grigoriev I.V."/>
        </authorList>
    </citation>
    <scope>NUCLEOTIDE SEQUENCE</scope>
    <source>
        <strain evidence="4">TFB7829</strain>
    </source>
</reference>
<evidence type="ECO:0000256" key="1">
    <source>
        <dbReference type="PROSITE-ProRule" id="PRU00042"/>
    </source>
</evidence>
<dbReference type="InterPro" id="IPR041078">
    <property type="entry name" value="Plavaka"/>
</dbReference>
<evidence type="ECO:0000256" key="2">
    <source>
        <dbReference type="SAM" id="SignalP"/>
    </source>
</evidence>
<keyword evidence="2" id="KW-0732">Signal</keyword>
<name>A0AA38UNP8_9AGAR</name>
<evidence type="ECO:0000313" key="5">
    <source>
        <dbReference type="Proteomes" id="UP001163850"/>
    </source>
</evidence>
<dbReference type="AlphaFoldDB" id="A0AA38UNP8"/>
<dbReference type="PROSITE" id="PS00028">
    <property type="entry name" value="ZINC_FINGER_C2H2_1"/>
    <property type="match status" value="1"/>
</dbReference>
<evidence type="ECO:0000259" key="3">
    <source>
        <dbReference type="PROSITE" id="PS50157"/>
    </source>
</evidence>
<comment type="caution">
    <text evidence="4">The sequence shown here is derived from an EMBL/GenBank/DDBJ whole genome shotgun (WGS) entry which is preliminary data.</text>
</comment>
<sequence>MTPRISCKVALLCSVFFSAMQRLHCQFAGCLRTFRKNNDLTKHVNLKHAQYNTGNSPASTLSLSPVQLDTSFEITPPLPPLPWRKDTKKIHPYLSGMSLVFFMHFYFTLDSDLISGEICDENGHPLLLGTQPPPKPSLENPWAPFLGEAQFRLADLLFKDVEMSQGNIDKLLDIWSLYQHQISPDYMNDGPFSTHQDLYSQIDNISDGSAPWKCLQTVVDDTLPPSAPEWKKTSYQVWYRDPDQVIANILSNPEFASDFDVAPYVHLDAAGTRRWSDFMSGNYAWRHATQAYKESAHSESLKGTMLVPIILGADKTMVSVATGHVEYHPLYLSIGNVTNAARRAHKNAVIPVGFLAIPKADRKYDNDNDFCIFKKQLYHSSIAAILRSLKSGMSRPLIRKCPDGYFRRVLYDLAAFIADYPEQVYLSGVVQGWYGRCTAIHSNLDDLSDSDRRTRALDQILREEYGGEGCLLWNNFGMDKHVIPFTEHFPRADIHEMLSPDLLHQIIKGCFKDMLVEWVWEYLVREHGEARANEIMDDIDLRLAIVPAFPGLRRFPHGRRFKQWTGNDSKALMKIFLPAVAEYLPEDIMKCLSAFLEFCYLVRRSDIDENCLKSIQRTIETFHHYRDSFKTLGVREHFSLPRMHSIVHYPLLITEFGAPNGLDSSITESRHITAVKKPWRRSNRNAALSQILLTNQRNDKLSALRSRLVDQNLIISSTPSPLDLFDVGNEDVGPIDSGRALADVKLAKTREPVYPRHLPELSVYICQPHLEILTRQFLQDQLDLPITDSDSNLPLITSKINVYHSAIAVFYAPSDNSGIRGMKRERIRSTPSWYGCERRDTVLAVIDEAKPGFSGMSVARVYLFFSFQHGDKEYPCALIQWFNTYGQRRDSKTGLWMVKPVVWDQAQPQSSCSAQVVHLESLIRGVHLIPVFGSHPVPPKLKYNQSLDVFKLFYVNKFADYHTNEILFC</sequence>
<accession>A0AA38UNP8</accession>
<protein>
    <recommendedName>
        <fullName evidence="3">C2H2-type domain-containing protein</fullName>
    </recommendedName>
</protein>
<feature type="chain" id="PRO_5041419736" description="C2H2-type domain-containing protein" evidence="2">
    <location>
        <begin position="26"/>
        <end position="969"/>
    </location>
</feature>
<dbReference type="PROSITE" id="PS50157">
    <property type="entry name" value="ZINC_FINGER_C2H2_2"/>
    <property type="match status" value="1"/>
</dbReference>
<keyword evidence="1" id="KW-0863">Zinc-finger</keyword>
<dbReference type="Proteomes" id="UP001163850">
    <property type="component" value="Unassembled WGS sequence"/>
</dbReference>
<keyword evidence="1" id="KW-0862">Zinc</keyword>
<evidence type="ECO:0000313" key="4">
    <source>
        <dbReference type="EMBL" id="KAJ3980770.1"/>
    </source>
</evidence>
<dbReference type="GO" id="GO:0008270">
    <property type="term" value="F:zinc ion binding"/>
    <property type="evidence" value="ECO:0007669"/>
    <property type="project" value="UniProtKB-KW"/>
</dbReference>
<keyword evidence="1" id="KW-0479">Metal-binding</keyword>
<feature type="signal peptide" evidence="2">
    <location>
        <begin position="1"/>
        <end position="25"/>
    </location>
</feature>